<dbReference type="SMART" id="SM00228">
    <property type="entry name" value="PDZ"/>
    <property type="match status" value="1"/>
</dbReference>
<dbReference type="InterPro" id="IPR029058">
    <property type="entry name" value="AB_hydrolase_fold"/>
</dbReference>
<dbReference type="OrthoDB" id="9809549at2"/>
<proteinExistence type="predicted"/>
<protein>
    <submittedName>
        <fullName evidence="2">PDZ domain-containing protein</fullName>
    </submittedName>
</protein>
<dbReference type="RefSeq" id="WP_142891527.1">
    <property type="nucleotide sequence ID" value="NZ_ML660160.1"/>
</dbReference>
<sequence length="467" mass="52284">MRIFPIVGGHFTTWEKLMRFIHSYLIALLFCLTMSSVYAESFVSGDLVRKASPGFRVQVKNNQLLVSSVSKQSAAEKAGLVKGSQILDINGKAVTSAFDGKKLLRNLVGGSKLNLKVSRGNRTKTIKFVAEARPLEAIPGADSYYDVVNVADDARLRTIVSVPAGVKSKRPAIFFVQWVSCGSLEYRGRGVSDAVFSHLIVEAKRTLIRVERSSDGDSEGAECHELDYNTELEHYYQAFKQLRHHRLVDTKNIVIYGSSLGSTVAPLLAEKLMKEGIPVAGVMVQGGGGVTYLERMLAFERIYLERRPEVKPESIHNEIYNRTLFYTEYLIKGRMPDDIAKDSADMKVVRNSIRGLAASNQYGRPFAWHQQAAQHNFLKAWANVKAPVLVVFNEFDQFETAHGHKVIVDMVNRWRPGTATFVEGKNIGHSGYQFDTIEQAYAFEDAKPVPEKMNAVFTKWLPTTIVR</sequence>
<dbReference type="InterPro" id="IPR001478">
    <property type="entry name" value="PDZ"/>
</dbReference>
<dbReference type="SUPFAM" id="SSF53474">
    <property type="entry name" value="alpha/beta-Hydrolases"/>
    <property type="match status" value="1"/>
</dbReference>
<dbReference type="AlphaFoldDB" id="A0A545UJ52"/>
<feature type="domain" description="PDZ" evidence="1">
    <location>
        <begin position="54"/>
        <end position="96"/>
    </location>
</feature>
<organism evidence="2 3">
    <name type="scientific">Aliikangiella coralliicola</name>
    <dbReference type="NCBI Taxonomy" id="2592383"/>
    <lineage>
        <taxon>Bacteria</taxon>
        <taxon>Pseudomonadati</taxon>
        <taxon>Pseudomonadota</taxon>
        <taxon>Gammaproteobacteria</taxon>
        <taxon>Oceanospirillales</taxon>
        <taxon>Pleioneaceae</taxon>
        <taxon>Aliikangiella</taxon>
    </lineage>
</organism>
<dbReference type="PROSITE" id="PS50106">
    <property type="entry name" value="PDZ"/>
    <property type="match status" value="1"/>
</dbReference>
<dbReference type="Proteomes" id="UP000315439">
    <property type="component" value="Unassembled WGS sequence"/>
</dbReference>
<dbReference type="Pfam" id="PF13180">
    <property type="entry name" value="PDZ_2"/>
    <property type="match status" value="1"/>
</dbReference>
<evidence type="ECO:0000313" key="3">
    <source>
        <dbReference type="Proteomes" id="UP000315439"/>
    </source>
</evidence>
<evidence type="ECO:0000259" key="1">
    <source>
        <dbReference type="PROSITE" id="PS50106"/>
    </source>
</evidence>
<evidence type="ECO:0000313" key="2">
    <source>
        <dbReference type="EMBL" id="TQV89463.1"/>
    </source>
</evidence>
<accession>A0A545UJ52</accession>
<dbReference type="EMBL" id="VIKS01000001">
    <property type="protein sequence ID" value="TQV89463.1"/>
    <property type="molecule type" value="Genomic_DNA"/>
</dbReference>
<name>A0A545UJ52_9GAMM</name>
<comment type="caution">
    <text evidence="2">The sequence shown here is derived from an EMBL/GenBank/DDBJ whole genome shotgun (WGS) entry which is preliminary data.</text>
</comment>
<dbReference type="SUPFAM" id="SSF50156">
    <property type="entry name" value="PDZ domain-like"/>
    <property type="match status" value="1"/>
</dbReference>
<reference evidence="2 3" key="1">
    <citation type="submission" date="2019-07" db="EMBL/GenBank/DDBJ databases">
        <title>Draft genome for Aliikangiella sp. M105.</title>
        <authorList>
            <person name="Wang G."/>
        </authorList>
    </citation>
    <scope>NUCLEOTIDE SEQUENCE [LARGE SCALE GENOMIC DNA]</scope>
    <source>
        <strain evidence="2 3">M105</strain>
    </source>
</reference>
<dbReference type="Gene3D" id="2.30.42.10">
    <property type="match status" value="1"/>
</dbReference>
<keyword evidence="3" id="KW-1185">Reference proteome</keyword>
<gene>
    <name evidence="2" type="ORF">FLL46_00860</name>
</gene>
<dbReference type="InterPro" id="IPR036034">
    <property type="entry name" value="PDZ_sf"/>
</dbReference>
<dbReference type="Gene3D" id="3.40.50.1820">
    <property type="entry name" value="alpha/beta hydrolase"/>
    <property type="match status" value="1"/>
</dbReference>